<name>A0A075H5N4_9ARCH</name>
<dbReference type="CDD" id="cd00291">
    <property type="entry name" value="SirA_YedF_YeeD"/>
    <property type="match status" value="1"/>
</dbReference>
<dbReference type="InterPro" id="IPR001455">
    <property type="entry name" value="TusA-like"/>
</dbReference>
<dbReference type="SUPFAM" id="SSF64307">
    <property type="entry name" value="SirA-like"/>
    <property type="match status" value="1"/>
</dbReference>
<dbReference type="PANTHER" id="PTHR33279">
    <property type="entry name" value="SULFUR CARRIER PROTEIN YEDF-RELATED"/>
    <property type="match status" value="1"/>
</dbReference>
<dbReference type="PROSITE" id="PS01148">
    <property type="entry name" value="UPF0033"/>
    <property type="match status" value="1"/>
</dbReference>
<comment type="similarity">
    <text evidence="1">Belongs to the sulfur carrier protein TusA family.</text>
</comment>
<dbReference type="Pfam" id="PF01206">
    <property type="entry name" value="TusA"/>
    <property type="match status" value="1"/>
</dbReference>
<dbReference type="Gene3D" id="3.30.110.40">
    <property type="entry name" value="TusA-like domain"/>
    <property type="match status" value="1"/>
</dbReference>
<accession>A0A075H5N4</accession>
<protein>
    <submittedName>
        <fullName evidence="3">tRNA 2-thiouridine synthesizing protein A (TusA, sirA)</fullName>
    </submittedName>
</protein>
<dbReference type="EMBL" id="KF900872">
    <property type="protein sequence ID" value="AIF09787.1"/>
    <property type="molecule type" value="Genomic_DNA"/>
</dbReference>
<evidence type="ECO:0000259" key="2">
    <source>
        <dbReference type="PROSITE" id="PS01148"/>
    </source>
</evidence>
<organism evidence="3">
    <name type="scientific">uncultured marine thaumarchaeote KM3_40_F03</name>
    <dbReference type="NCBI Taxonomy" id="1456143"/>
    <lineage>
        <taxon>Archaea</taxon>
        <taxon>Nitrososphaerota</taxon>
        <taxon>environmental samples</taxon>
    </lineage>
</organism>
<feature type="domain" description="UPF0033" evidence="2">
    <location>
        <begin position="14"/>
        <end position="38"/>
    </location>
</feature>
<dbReference type="InterPro" id="IPR036868">
    <property type="entry name" value="TusA-like_sf"/>
</dbReference>
<reference evidence="3" key="1">
    <citation type="journal article" date="2014" name="Genome Biol. Evol.">
        <title>Pangenome evidence for extensive interdomain horizontal transfer affecting lineage core and shell genes in uncultured planktonic thaumarchaeota and euryarchaeota.</title>
        <authorList>
            <person name="Deschamps P."/>
            <person name="Zivanovic Y."/>
            <person name="Moreira D."/>
            <person name="Rodriguez-Valera F."/>
            <person name="Lopez-Garcia P."/>
        </authorList>
    </citation>
    <scope>NUCLEOTIDE SEQUENCE</scope>
</reference>
<dbReference type="PANTHER" id="PTHR33279:SF6">
    <property type="entry name" value="SULFUR CARRIER PROTEIN YEDF-RELATED"/>
    <property type="match status" value="1"/>
</dbReference>
<gene>
    <name evidence="3" type="primary">sirA</name>
    <name evidence="3" type="synonym">tusA</name>
</gene>
<proteinExistence type="inferred from homology"/>
<evidence type="ECO:0000256" key="1">
    <source>
        <dbReference type="ARBA" id="ARBA00008984"/>
    </source>
</evidence>
<dbReference type="AlphaFoldDB" id="A0A075H5N4"/>
<sequence>MKLMTEDLNISQILDQKGLLCPLPIINTAKEISKLSSGQILKVIATDPGAPIDFEGWAHTTGNILLESTVEETSPKTFVFHIQKK</sequence>
<evidence type="ECO:0000313" key="3">
    <source>
        <dbReference type="EMBL" id="AIF09787.1"/>
    </source>
</evidence>